<sequence>MGDYFWQHQLNEWRHSPCLMKPVTLGMLITMAIFWIVTMALQFLLGCGVSYGTHFFTGHWLIEFLIPYHCTLGPHSDSTLGETKVPLEDKAANYHSRL</sequence>
<comment type="caution">
    <text evidence="2">The sequence shown here is derived from an EMBL/GenBank/DDBJ whole genome shotgun (WGS) entry which is preliminary data.</text>
</comment>
<organism evidence="2 3">
    <name type="scientific">Seminavis robusta</name>
    <dbReference type="NCBI Taxonomy" id="568900"/>
    <lineage>
        <taxon>Eukaryota</taxon>
        <taxon>Sar</taxon>
        <taxon>Stramenopiles</taxon>
        <taxon>Ochrophyta</taxon>
        <taxon>Bacillariophyta</taxon>
        <taxon>Bacillariophyceae</taxon>
        <taxon>Bacillariophycidae</taxon>
        <taxon>Naviculales</taxon>
        <taxon>Naviculaceae</taxon>
        <taxon>Seminavis</taxon>
    </lineage>
</organism>
<protein>
    <submittedName>
        <fullName evidence="2">Uncharacterized protein</fullName>
    </submittedName>
</protein>
<dbReference type="EMBL" id="CAICTM010000226">
    <property type="protein sequence ID" value="CAB9505325.1"/>
    <property type="molecule type" value="Genomic_DNA"/>
</dbReference>
<keyword evidence="3" id="KW-1185">Reference proteome</keyword>
<proteinExistence type="predicted"/>
<reference evidence="2" key="1">
    <citation type="submission" date="2020-06" db="EMBL/GenBank/DDBJ databases">
        <authorList>
            <consortium name="Plant Systems Biology data submission"/>
        </authorList>
    </citation>
    <scope>NUCLEOTIDE SEQUENCE</scope>
    <source>
        <strain evidence="2">D6</strain>
    </source>
</reference>
<feature type="transmembrane region" description="Helical" evidence="1">
    <location>
        <begin position="23"/>
        <end position="45"/>
    </location>
</feature>
<gene>
    <name evidence="2" type="ORF">SEMRO_227_G092420.1</name>
</gene>
<dbReference type="AlphaFoldDB" id="A0A9N8DRE6"/>
<accession>A0A9N8DRE6</accession>
<keyword evidence="1" id="KW-0472">Membrane</keyword>
<evidence type="ECO:0000313" key="2">
    <source>
        <dbReference type="EMBL" id="CAB9505325.1"/>
    </source>
</evidence>
<name>A0A9N8DRE6_9STRA</name>
<dbReference type="Proteomes" id="UP001153069">
    <property type="component" value="Unassembled WGS sequence"/>
</dbReference>
<keyword evidence="1" id="KW-0812">Transmembrane</keyword>
<evidence type="ECO:0000256" key="1">
    <source>
        <dbReference type="SAM" id="Phobius"/>
    </source>
</evidence>
<evidence type="ECO:0000313" key="3">
    <source>
        <dbReference type="Proteomes" id="UP001153069"/>
    </source>
</evidence>
<keyword evidence="1" id="KW-1133">Transmembrane helix</keyword>